<feature type="transmembrane region" description="Helical" evidence="7">
    <location>
        <begin position="53"/>
        <end position="72"/>
    </location>
</feature>
<dbReference type="FunFam" id="2.60.120.200:FF:000114">
    <property type="entry name" value="Probable endo-1,3(4)-beta-glucanase NFIA_089530"/>
    <property type="match status" value="1"/>
</dbReference>
<evidence type="ECO:0000256" key="1">
    <source>
        <dbReference type="ARBA" id="ARBA00000124"/>
    </source>
</evidence>
<keyword evidence="4" id="KW-0378">Hydrolase</keyword>
<keyword evidence="7" id="KW-0472">Membrane</keyword>
<dbReference type="EMBL" id="CAOQHR010000003">
    <property type="protein sequence ID" value="CAI6331867.1"/>
    <property type="molecule type" value="Genomic_DNA"/>
</dbReference>
<evidence type="ECO:0000256" key="7">
    <source>
        <dbReference type="SAM" id="Phobius"/>
    </source>
</evidence>
<protein>
    <recommendedName>
        <fullName evidence="3">endo-1,3(4)-beta-glucanase</fullName>
        <ecNumber evidence="3">3.2.1.6</ecNumber>
    </recommendedName>
</protein>
<dbReference type="CDD" id="cd02181">
    <property type="entry name" value="GH16_fungal_Lam16A_glucanase"/>
    <property type="match status" value="1"/>
</dbReference>
<keyword evidence="5" id="KW-0326">Glycosidase</keyword>
<feature type="compositionally biased region" description="Polar residues" evidence="6">
    <location>
        <begin position="1"/>
        <end position="21"/>
    </location>
</feature>
<dbReference type="SUPFAM" id="SSF49899">
    <property type="entry name" value="Concanavalin A-like lectins/glucanases"/>
    <property type="match status" value="1"/>
</dbReference>
<accession>A0A9W4XHI5</accession>
<feature type="domain" description="GH16" evidence="8">
    <location>
        <begin position="86"/>
        <end position="385"/>
    </location>
</feature>
<dbReference type="Pfam" id="PF26113">
    <property type="entry name" value="GH16_XgeA"/>
    <property type="match status" value="1"/>
</dbReference>
<dbReference type="InterPro" id="IPR050546">
    <property type="entry name" value="Glycosyl_Hydrlase_16"/>
</dbReference>
<reference evidence="9" key="1">
    <citation type="submission" date="2023-01" db="EMBL/GenBank/DDBJ databases">
        <authorList>
            <person name="Van Ghelder C."/>
            <person name="Rancurel C."/>
        </authorList>
    </citation>
    <scope>NUCLEOTIDE SEQUENCE</scope>
    <source>
        <strain evidence="9">CNCM I-4278</strain>
    </source>
</reference>
<evidence type="ECO:0000259" key="8">
    <source>
        <dbReference type="PROSITE" id="PS51762"/>
    </source>
</evidence>
<dbReference type="Gene3D" id="2.60.120.200">
    <property type="match status" value="1"/>
</dbReference>
<evidence type="ECO:0000313" key="9">
    <source>
        <dbReference type="EMBL" id="CAI6331867.1"/>
    </source>
</evidence>
<evidence type="ECO:0000256" key="5">
    <source>
        <dbReference type="ARBA" id="ARBA00023295"/>
    </source>
</evidence>
<comment type="catalytic activity">
    <reaction evidence="1">
        <text>Endohydrolysis of (1-&gt;3)- or (1-&gt;4)-linkages in beta-D-glucans when the glucose residue whose reducing group is involved in the linkage to be hydrolyzed is itself substituted at C-3.</text>
        <dbReference type="EC" id="3.2.1.6"/>
    </reaction>
</comment>
<evidence type="ECO:0000256" key="4">
    <source>
        <dbReference type="ARBA" id="ARBA00022801"/>
    </source>
</evidence>
<dbReference type="InterPro" id="IPR013320">
    <property type="entry name" value="ConA-like_dom_sf"/>
</dbReference>
<feature type="region of interest" description="Disordered" evidence="6">
    <location>
        <begin position="1"/>
        <end position="44"/>
    </location>
</feature>
<dbReference type="GO" id="GO:0052861">
    <property type="term" value="F:endo-1,3(4)-beta-glucanase activity"/>
    <property type="evidence" value="ECO:0007669"/>
    <property type="project" value="UniProtKB-EC"/>
</dbReference>
<dbReference type="AlphaFoldDB" id="A0A9W4XHI5"/>
<evidence type="ECO:0000256" key="2">
    <source>
        <dbReference type="ARBA" id="ARBA00006865"/>
    </source>
</evidence>
<dbReference type="GO" id="GO:0009251">
    <property type="term" value="P:glucan catabolic process"/>
    <property type="evidence" value="ECO:0007669"/>
    <property type="project" value="TreeGrafter"/>
</dbReference>
<dbReference type="PANTHER" id="PTHR10963:SF42">
    <property type="entry name" value="PUTATIVE (AFU_ORTHOLOGUE AFUA_5G02280)-RELATED"/>
    <property type="match status" value="1"/>
</dbReference>
<gene>
    <name evidence="9" type="ORF">PDIGIT_LOCUS4896</name>
</gene>
<organism evidence="9 10">
    <name type="scientific">Periconia digitata</name>
    <dbReference type="NCBI Taxonomy" id="1303443"/>
    <lineage>
        <taxon>Eukaryota</taxon>
        <taxon>Fungi</taxon>
        <taxon>Dikarya</taxon>
        <taxon>Ascomycota</taxon>
        <taxon>Pezizomycotina</taxon>
        <taxon>Dothideomycetes</taxon>
        <taxon>Pleosporomycetidae</taxon>
        <taxon>Pleosporales</taxon>
        <taxon>Massarineae</taxon>
        <taxon>Periconiaceae</taxon>
        <taxon>Periconia</taxon>
    </lineage>
</organism>
<dbReference type="InterPro" id="IPR000757">
    <property type="entry name" value="Beta-glucanase-like"/>
</dbReference>
<evidence type="ECO:0000313" key="10">
    <source>
        <dbReference type="Proteomes" id="UP001152607"/>
    </source>
</evidence>
<name>A0A9W4XHI5_9PLEO</name>
<dbReference type="PROSITE" id="PS51762">
    <property type="entry name" value="GH16_2"/>
    <property type="match status" value="1"/>
</dbReference>
<keyword evidence="7" id="KW-0812">Transmembrane</keyword>
<evidence type="ECO:0000256" key="6">
    <source>
        <dbReference type="SAM" id="MobiDB-lite"/>
    </source>
</evidence>
<dbReference type="EC" id="3.2.1.6" evidence="3"/>
<dbReference type="PANTHER" id="PTHR10963">
    <property type="entry name" value="GLYCOSYL HYDROLASE-RELATED"/>
    <property type="match status" value="1"/>
</dbReference>
<evidence type="ECO:0000256" key="3">
    <source>
        <dbReference type="ARBA" id="ARBA00012599"/>
    </source>
</evidence>
<keyword evidence="7" id="KW-1133">Transmembrane helix</keyword>
<comment type="caution">
    <text evidence="9">The sequence shown here is derived from an EMBL/GenBank/DDBJ whole genome shotgun (WGS) entry which is preliminary data.</text>
</comment>
<sequence>MASSVSPEKSPGSDISKQTVVSLDPPKPAKAEQGTDGTMDSKPKKRILTPRRIGLVLLLIAIGAVLGGVFGARENARIKARKNWYPVYSQIDYELMDTYEGAGFFDDFHYFDEEDPTHGFVNYTNATTATASNLTQVTTFTPPDSIHPNNGTAILRVDNITRNTTTGRRSVRITSKRTWSTGLFLFDVIHAPHGCATWPALWLSDIPAWPEHGEIDVFESVNAVTTGNHVTLHTSKGCRIGIDRRRKQTGKALTYDCWNATDGNVGCGVQGLSASSGPEFNAQGGGVYAVELRVEGIRVWLFDRHAIPQDVRDGNPDPILWGTALADFPRTECEVEKYFRDLSIVVNISLCGDWAGSVFGKQKDGCDATGLSCEDFVRDFPEMFGQAYWEFGGFRVYQAKR</sequence>
<dbReference type="Proteomes" id="UP001152607">
    <property type="component" value="Unassembled WGS sequence"/>
</dbReference>
<proteinExistence type="inferred from homology"/>
<keyword evidence="10" id="KW-1185">Reference proteome</keyword>
<comment type="similarity">
    <text evidence="2">Belongs to the glycosyl hydrolase 16 family.</text>
</comment>
<dbReference type="OrthoDB" id="192832at2759"/>